<dbReference type="InterPro" id="IPR003339">
    <property type="entry name" value="ABC/ECF_trnsptr_transmembrane"/>
</dbReference>
<keyword evidence="2 5" id="KW-0812">Transmembrane</keyword>
<dbReference type="Pfam" id="PF02361">
    <property type="entry name" value="CbiQ"/>
    <property type="match status" value="1"/>
</dbReference>
<evidence type="ECO:0000313" key="7">
    <source>
        <dbReference type="Proteomes" id="UP001232725"/>
    </source>
</evidence>
<dbReference type="CDD" id="cd16914">
    <property type="entry name" value="EcfT"/>
    <property type="match status" value="1"/>
</dbReference>
<feature type="transmembrane region" description="Helical" evidence="5">
    <location>
        <begin position="97"/>
        <end position="121"/>
    </location>
</feature>
<evidence type="ECO:0000256" key="2">
    <source>
        <dbReference type="ARBA" id="ARBA00022692"/>
    </source>
</evidence>
<evidence type="ECO:0000256" key="3">
    <source>
        <dbReference type="ARBA" id="ARBA00022989"/>
    </source>
</evidence>
<sequence length="216" mass="22968">MNGRGTPLGEYLPGHSWLHRTPLGLKAGFLAVLGLGTFWLSSWAASLAVLGLVVALFASIAPGWRRTWRLFAAPAPLLLVVLVFQSWQLGPGRGISIAANITSCLVAAAILTLTTPVQTLLDGVVRLASPLRRFGLDPERLALLIAITLRSIPYLLGTFSSVREAARARGLERSPRARVLPVLIASVAYAQRTGDALTARGLGDATEPEADDPAFN</sequence>
<keyword evidence="3 5" id="KW-1133">Transmembrane helix</keyword>
<comment type="subcellular location">
    <subcellularLocation>
        <location evidence="1">Membrane</location>
        <topology evidence="1">Multi-pass membrane protein</topology>
    </subcellularLocation>
</comment>
<name>A0ABT9IJN4_9MICC</name>
<dbReference type="Proteomes" id="UP001232725">
    <property type="component" value="Unassembled WGS sequence"/>
</dbReference>
<dbReference type="EMBL" id="JAVALS010000001">
    <property type="protein sequence ID" value="MDP5225807.1"/>
    <property type="molecule type" value="Genomic_DNA"/>
</dbReference>
<gene>
    <name evidence="6" type="ORF">Q9R02_01380</name>
</gene>
<evidence type="ECO:0000256" key="4">
    <source>
        <dbReference type="ARBA" id="ARBA00023136"/>
    </source>
</evidence>
<proteinExistence type="predicted"/>
<keyword evidence="4 5" id="KW-0472">Membrane</keyword>
<accession>A0ABT9IJN4</accession>
<dbReference type="RefSeq" id="WP_305994846.1">
    <property type="nucleotide sequence ID" value="NZ_JAVALS010000001.1"/>
</dbReference>
<organism evidence="6 7">
    <name type="scientific">Arthrobacter horti</name>
    <dbReference type="NCBI Taxonomy" id="3068273"/>
    <lineage>
        <taxon>Bacteria</taxon>
        <taxon>Bacillati</taxon>
        <taxon>Actinomycetota</taxon>
        <taxon>Actinomycetes</taxon>
        <taxon>Micrococcales</taxon>
        <taxon>Micrococcaceae</taxon>
        <taxon>Arthrobacter</taxon>
    </lineage>
</organism>
<protein>
    <submittedName>
        <fullName evidence="6">Energy-coupling factor transporter transmembrane component T</fullName>
    </submittedName>
</protein>
<feature type="transmembrane region" description="Helical" evidence="5">
    <location>
        <begin position="47"/>
        <end position="64"/>
    </location>
</feature>
<comment type="caution">
    <text evidence="6">The sequence shown here is derived from an EMBL/GenBank/DDBJ whole genome shotgun (WGS) entry which is preliminary data.</text>
</comment>
<keyword evidence="7" id="KW-1185">Reference proteome</keyword>
<evidence type="ECO:0000256" key="1">
    <source>
        <dbReference type="ARBA" id="ARBA00004141"/>
    </source>
</evidence>
<evidence type="ECO:0000256" key="5">
    <source>
        <dbReference type="SAM" id="Phobius"/>
    </source>
</evidence>
<feature type="transmembrane region" description="Helical" evidence="5">
    <location>
        <begin position="70"/>
        <end position="90"/>
    </location>
</feature>
<reference evidence="6 7" key="1">
    <citation type="submission" date="2023-08" db="EMBL/GenBank/DDBJ databases">
        <title>Arthrobacter horti sp. nov., isolated from forest soil.</title>
        <authorList>
            <person name="Park M."/>
        </authorList>
    </citation>
    <scope>NUCLEOTIDE SEQUENCE [LARGE SCALE GENOMIC DNA]</scope>
    <source>
        <strain evidence="6 7">YJM1</strain>
    </source>
</reference>
<evidence type="ECO:0000313" key="6">
    <source>
        <dbReference type="EMBL" id="MDP5225807.1"/>
    </source>
</evidence>